<evidence type="ECO:0000313" key="4">
    <source>
        <dbReference type="Proteomes" id="UP000199400"/>
    </source>
</evidence>
<protein>
    <recommendedName>
        <fullName evidence="2">UPF0145 protein SAMN02745121_00520</fullName>
    </recommendedName>
</protein>
<dbReference type="InterPro" id="IPR002765">
    <property type="entry name" value="UPF0145_YbjQ-like"/>
</dbReference>
<name>A0A1I1TFH4_9BACT</name>
<dbReference type="EMBL" id="FOMX01000002">
    <property type="protein sequence ID" value="SFD54270.1"/>
    <property type="molecule type" value="Genomic_DNA"/>
</dbReference>
<dbReference type="STRING" id="54.SAMN02745121_00520"/>
<organism evidence="3 4">
    <name type="scientific">Nannocystis exedens</name>
    <dbReference type="NCBI Taxonomy" id="54"/>
    <lineage>
        <taxon>Bacteria</taxon>
        <taxon>Pseudomonadati</taxon>
        <taxon>Myxococcota</taxon>
        <taxon>Polyangia</taxon>
        <taxon>Nannocystales</taxon>
        <taxon>Nannocystaceae</taxon>
        <taxon>Nannocystis</taxon>
    </lineage>
</organism>
<gene>
    <name evidence="3" type="ORF">SAMN02745121_00520</name>
</gene>
<evidence type="ECO:0000313" key="3">
    <source>
        <dbReference type="EMBL" id="SFD54270.1"/>
    </source>
</evidence>
<dbReference type="InterPro" id="IPR035439">
    <property type="entry name" value="UPF0145_dom_sf"/>
</dbReference>
<dbReference type="PANTHER" id="PTHR34068">
    <property type="entry name" value="UPF0145 PROTEIN YBJQ"/>
    <property type="match status" value="1"/>
</dbReference>
<keyword evidence="4" id="KW-1185">Reference proteome</keyword>
<dbReference type="AlphaFoldDB" id="A0A1I1TFH4"/>
<comment type="similarity">
    <text evidence="1 2">Belongs to the UPF0145 family.</text>
</comment>
<reference evidence="4" key="1">
    <citation type="submission" date="2016-10" db="EMBL/GenBank/DDBJ databases">
        <authorList>
            <person name="Varghese N."/>
            <person name="Submissions S."/>
        </authorList>
    </citation>
    <scope>NUCLEOTIDE SEQUENCE [LARGE SCALE GENOMIC DNA]</scope>
    <source>
        <strain evidence="4">ATCC 25963</strain>
    </source>
</reference>
<dbReference type="HAMAP" id="MF_00338">
    <property type="entry name" value="UPF0145"/>
    <property type="match status" value="1"/>
</dbReference>
<dbReference type="Gene3D" id="3.30.110.70">
    <property type="entry name" value="Hypothetical protein apc22750. Chain B"/>
    <property type="match status" value="1"/>
</dbReference>
<evidence type="ECO:0000256" key="1">
    <source>
        <dbReference type="ARBA" id="ARBA00010751"/>
    </source>
</evidence>
<accession>A0A1I1TFH4</accession>
<sequence length="127" mass="13467">MTSTPAVLHAADLAHRRAGEMLVTTTESVVGFRVVRVLGLVRGNTVRTRNLGQDFLAGLRNIVGGEVTQYTAMLSQSREQALDRMRAEALALGANAIIAMRLTTSTVMAGAAEILAYGTAVLLAPEE</sequence>
<dbReference type="SUPFAM" id="SSF117782">
    <property type="entry name" value="YbjQ-like"/>
    <property type="match status" value="1"/>
</dbReference>
<dbReference type="Proteomes" id="UP000199400">
    <property type="component" value="Unassembled WGS sequence"/>
</dbReference>
<evidence type="ECO:0000256" key="2">
    <source>
        <dbReference type="HAMAP-Rule" id="MF_00338"/>
    </source>
</evidence>
<dbReference type="Pfam" id="PF01906">
    <property type="entry name" value="YbjQ_1"/>
    <property type="match status" value="1"/>
</dbReference>
<proteinExistence type="inferred from homology"/>
<dbReference type="PANTHER" id="PTHR34068:SF2">
    <property type="entry name" value="UPF0145 PROTEIN SCO3412"/>
    <property type="match status" value="1"/>
</dbReference>